<dbReference type="EMBL" id="CP036434">
    <property type="protein sequence ID" value="QDV04862.1"/>
    <property type="molecule type" value="Genomic_DNA"/>
</dbReference>
<dbReference type="GO" id="GO:0004803">
    <property type="term" value="F:transposase activity"/>
    <property type="evidence" value="ECO:0007669"/>
    <property type="project" value="InterPro"/>
</dbReference>
<reference evidence="3 4" key="1">
    <citation type="submission" date="2019-02" db="EMBL/GenBank/DDBJ databases">
        <title>Deep-cultivation of Planctomycetes and their phenomic and genomic characterization uncovers novel biology.</title>
        <authorList>
            <person name="Wiegand S."/>
            <person name="Jogler M."/>
            <person name="Boedeker C."/>
            <person name="Pinto D."/>
            <person name="Vollmers J."/>
            <person name="Rivas-Marin E."/>
            <person name="Kohn T."/>
            <person name="Peeters S.H."/>
            <person name="Heuer A."/>
            <person name="Rast P."/>
            <person name="Oberbeckmann S."/>
            <person name="Bunk B."/>
            <person name="Jeske O."/>
            <person name="Meyerdierks A."/>
            <person name="Storesund J.E."/>
            <person name="Kallscheuer N."/>
            <person name="Luecker S."/>
            <person name="Lage O.M."/>
            <person name="Pohl T."/>
            <person name="Merkel B.J."/>
            <person name="Hornburger P."/>
            <person name="Mueller R.-W."/>
            <person name="Bruemmer F."/>
            <person name="Labrenz M."/>
            <person name="Spormann A.M."/>
            <person name="Op den Camp H."/>
            <person name="Overmann J."/>
            <person name="Amann R."/>
            <person name="Jetten M.S.M."/>
            <person name="Mascher T."/>
            <person name="Medema M.H."/>
            <person name="Devos D.P."/>
            <person name="Kaster A.-K."/>
            <person name="Ovreas L."/>
            <person name="Rohde M."/>
            <person name="Galperin M.Y."/>
            <person name="Jogler C."/>
        </authorList>
    </citation>
    <scope>NUCLEOTIDE SEQUENCE [LARGE SCALE GENOMIC DNA]</scope>
    <source>
        <strain evidence="3 4">Poly30</strain>
    </source>
</reference>
<feature type="compositionally biased region" description="Pro residues" evidence="1">
    <location>
        <begin position="293"/>
        <end position="314"/>
    </location>
</feature>
<evidence type="ECO:0000259" key="2">
    <source>
        <dbReference type="Pfam" id="PF04986"/>
    </source>
</evidence>
<evidence type="ECO:0000313" key="4">
    <source>
        <dbReference type="Proteomes" id="UP000320390"/>
    </source>
</evidence>
<dbReference type="AlphaFoldDB" id="A0A518ELB1"/>
<evidence type="ECO:0000313" key="3">
    <source>
        <dbReference type="EMBL" id="QDV04862.1"/>
    </source>
</evidence>
<keyword evidence="4" id="KW-1185">Reference proteome</keyword>
<feature type="region of interest" description="Disordered" evidence="1">
    <location>
        <begin position="208"/>
        <end position="229"/>
    </location>
</feature>
<evidence type="ECO:0000256" key="1">
    <source>
        <dbReference type="SAM" id="MobiDB-lite"/>
    </source>
</evidence>
<name>A0A518ELB1_9BACT</name>
<feature type="region of interest" description="Disordered" evidence="1">
    <location>
        <begin position="1"/>
        <end position="20"/>
    </location>
</feature>
<gene>
    <name evidence="3" type="ORF">Poly30_03560</name>
</gene>
<feature type="domain" description="Transposase IS801/IS1294" evidence="2">
    <location>
        <begin position="99"/>
        <end position="191"/>
    </location>
</feature>
<organism evidence="3 4">
    <name type="scientific">Saltatorellus ferox</name>
    <dbReference type="NCBI Taxonomy" id="2528018"/>
    <lineage>
        <taxon>Bacteria</taxon>
        <taxon>Pseudomonadati</taxon>
        <taxon>Planctomycetota</taxon>
        <taxon>Planctomycetia</taxon>
        <taxon>Planctomycetia incertae sedis</taxon>
        <taxon>Saltatorellus</taxon>
    </lineage>
</organism>
<dbReference type="InterPro" id="IPR007069">
    <property type="entry name" value="Transposase_32"/>
</dbReference>
<dbReference type="GO" id="GO:0003677">
    <property type="term" value="F:DNA binding"/>
    <property type="evidence" value="ECO:0007669"/>
    <property type="project" value="InterPro"/>
</dbReference>
<dbReference type="Pfam" id="PF04986">
    <property type="entry name" value="Y2_Tnp"/>
    <property type="match status" value="1"/>
</dbReference>
<proteinExistence type="predicted"/>
<sequence length="352" mass="38547">MLERYDLDPLALGLPPRPGDEAPCEFEDAAGSQHPLLDFGDARDGSFFPGLKTASVKSVVPFRPGAGLPLERLLDPDLARAFQASEWSGQYVPPSLVETSDGFSLHAATLVQRGQRAQLEKLCRYVTRPAICLKRLEVRSDGRISWSLRRPWRDGTKAFLMTPYQFIARLAAIVPHPREHQLTYQGVLAPASPLRDQVVPRPVVRKEVKGAEATAPDASEGSTEAPKAQRSIRWADLLKRVFSEDVLNCPRCRGRRHMISVITDPETARKVPAGVRAAARRSSDSLGGGDPSSPGPSRSPPAEPEVRIPMPPRPCLLHGAAGLREVGRSQAARGRSCSMKQEQPAPWEGCWL</sequence>
<protein>
    <submittedName>
        <fullName evidence="3">Transposase</fullName>
    </submittedName>
</protein>
<dbReference type="GO" id="GO:0006313">
    <property type="term" value="P:DNA transposition"/>
    <property type="evidence" value="ECO:0007669"/>
    <property type="project" value="InterPro"/>
</dbReference>
<accession>A0A518ELB1</accession>
<feature type="region of interest" description="Disordered" evidence="1">
    <location>
        <begin position="270"/>
        <end position="352"/>
    </location>
</feature>
<dbReference type="Proteomes" id="UP000320390">
    <property type="component" value="Chromosome"/>
</dbReference>